<evidence type="ECO:0000256" key="1">
    <source>
        <dbReference type="ARBA" id="ARBA00009995"/>
    </source>
</evidence>
<evidence type="ECO:0000313" key="4">
    <source>
        <dbReference type="Proteomes" id="UP000017836"/>
    </source>
</evidence>
<dbReference type="OMA" id="HVMADMF"/>
<name>U5CRD3_AMBTC</name>
<organism evidence="3 4">
    <name type="scientific">Amborella trichopoda</name>
    <dbReference type="NCBI Taxonomy" id="13333"/>
    <lineage>
        <taxon>Eukaryota</taxon>
        <taxon>Viridiplantae</taxon>
        <taxon>Streptophyta</taxon>
        <taxon>Embryophyta</taxon>
        <taxon>Tracheophyta</taxon>
        <taxon>Spermatophyta</taxon>
        <taxon>Magnoliopsida</taxon>
        <taxon>Amborellales</taxon>
        <taxon>Amborellaceae</taxon>
        <taxon>Amborella</taxon>
    </lineage>
</organism>
<keyword evidence="2" id="KW-0808">Transferase</keyword>
<dbReference type="Gene3D" id="3.40.50.2000">
    <property type="entry name" value="Glycogen Phosphorylase B"/>
    <property type="match status" value="3"/>
</dbReference>
<comment type="similarity">
    <text evidence="1">Belongs to the UDP-glycosyltransferase family.</text>
</comment>
<proteinExistence type="inferred from homology"/>
<evidence type="ECO:0000313" key="3">
    <source>
        <dbReference type="EMBL" id="ERN15776.1"/>
    </source>
</evidence>
<keyword evidence="4" id="KW-1185">Reference proteome</keyword>
<dbReference type="GO" id="GO:0035251">
    <property type="term" value="F:UDP-glucosyltransferase activity"/>
    <property type="evidence" value="ECO:0000318"/>
    <property type="project" value="GO_Central"/>
</dbReference>
<dbReference type="eggNOG" id="KOG1192">
    <property type="taxonomic scope" value="Eukaryota"/>
</dbReference>
<reference evidence="4" key="1">
    <citation type="journal article" date="2013" name="Science">
        <title>The Amborella genome and the evolution of flowering plants.</title>
        <authorList>
            <consortium name="Amborella Genome Project"/>
        </authorList>
    </citation>
    <scope>NUCLEOTIDE SEQUENCE [LARGE SCALE GENOMIC DNA]</scope>
</reference>
<evidence type="ECO:0008006" key="5">
    <source>
        <dbReference type="Google" id="ProtNLM"/>
    </source>
</evidence>
<dbReference type="PANTHER" id="PTHR48047:SF107">
    <property type="entry name" value="UDP-GLYCOSYLTRANSFERASE 92A1-LIKE"/>
    <property type="match status" value="1"/>
</dbReference>
<accession>U5CRD3</accession>
<dbReference type="SUPFAM" id="SSF53756">
    <property type="entry name" value="UDP-Glycosyltransferase/glycogen phosphorylase"/>
    <property type="match status" value="1"/>
</dbReference>
<dbReference type="Pfam" id="PF00201">
    <property type="entry name" value="UDPGT"/>
    <property type="match status" value="1"/>
</dbReference>
<evidence type="ECO:0000256" key="2">
    <source>
        <dbReference type="ARBA" id="ARBA00022679"/>
    </source>
</evidence>
<gene>
    <name evidence="3" type="ORF">AMTR_s00039p00108090</name>
</gene>
<dbReference type="Gramene" id="ERN15776">
    <property type="protein sequence ID" value="ERN15776"/>
    <property type="gene ID" value="AMTR_s00039p00108090"/>
</dbReference>
<dbReference type="AlphaFoldDB" id="U5CRD3"/>
<dbReference type="CDD" id="cd03784">
    <property type="entry name" value="GT1_Gtf-like"/>
    <property type="match status" value="1"/>
</dbReference>
<sequence length="382" mass="42715">MEPTKLLHAVSHYRQHPSQHCHTPIHATPILAALPFNGPNHGLPPNLEITDSLPYSLFPAFFKTTETLLPSFQNLISKISKQDNLPPLCLVSDIFLGWTVEVANNLNIFHTVLCTSGAYGTAVYNSVWTHMPHIYTEFEHIALPDFPKTTLHRSQLTNEMKLADGTDFASVFLRRHIAYCMRTGGTLCNTLEGLEGIGIEQLRKTTKTSVWAVGPLLPRSLINPNFMEKGTDEHVWREQGLETVVCVERMDQYPPASILYVSFGSQFNISEKQMKDLALGLEASGRPFIWSIRPPLGLPKIAEFSSESTGCFLRHCGWNSVMESLSKGVPIIGWPMGAEQFFNVKLLVEEVGVCIELGRGQEEVVGWEKVERAVRVVMGDEE</sequence>
<dbReference type="HOGENOM" id="CLU_001724_2_2_1"/>
<protein>
    <recommendedName>
        <fullName evidence="5">UDP-glycosyltransferases domain-containing protein</fullName>
    </recommendedName>
</protein>
<dbReference type="EMBL" id="KI392495">
    <property type="protein sequence ID" value="ERN15776.1"/>
    <property type="molecule type" value="Genomic_DNA"/>
</dbReference>
<dbReference type="InterPro" id="IPR002213">
    <property type="entry name" value="UDP_glucos_trans"/>
</dbReference>
<dbReference type="Proteomes" id="UP000017836">
    <property type="component" value="Unassembled WGS sequence"/>
</dbReference>
<dbReference type="PANTHER" id="PTHR48047">
    <property type="entry name" value="GLYCOSYLTRANSFERASE"/>
    <property type="match status" value="1"/>
</dbReference>